<sequence length="694" mass="76692">MKFKRLQTKLLLAIGFVVVISFIATIGFILRKTYLDDKAEAFDKVAILSREYANYVEGEINIAMNTSRLLAQTFEGMKKSGNTDRYVMNNILKNVLEENPKISGVWTCWESNALDGRDKEFANTIGHDETGRFIPTWDRSDNGIVLNPVEGYEETILQAKKNRREIVLEPYFHEIEGKEVLMTSLVTPIAVNGEILGVTGVDIPLYTLQEMTSQIRPYETGYASLIANNGTFAAHGDVEKLGQDIGDTEMALGVKKAVKEGEYHDLLYRSKVTNEDSYTYLSPINIGNSTTPWSFGITVSMSKILENAEKLKKLSTLIALIFIGLILMIINFMTRSIVKPIVKTTDMIIDISEGEGDLTKRLEVYTYDEVGQLAKGFNLFVDKIQELILQIKSNADIVAQSSAEIRVTMDENNKGIEEIANAIADVTDISQSNTAVIEETTASIEQLGSSIEAISGETKDVLNTSEKALDATNEGKLLMNKVVQANNKVNEASKNVGKIIGELRIASDKVGEIVSIISNISEQTNLLSLNAAIESARAGEYGRGFSIVAQEVGKLAEESKESTINIKKIINEIQTKTDNADIAIKETQKIVEVSIEKFNIINKHFDIILESIEDTTSKIESISNSSNQQAQAAEEMSKAINELSMSIVRNTNSAQQINGVIEEQVSSFEEIGANVEELNNIAEKLKEKTDKFKA</sequence>
<dbReference type="PROSITE" id="PS50111">
    <property type="entry name" value="CHEMOTAXIS_TRANSDUC_2"/>
    <property type="match status" value="1"/>
</dbReference>
<evidence type="ECO:0000256" key="6">
    <source>
        <dbReference type="ARBA" id="ARBA00023136"/>
    </source>
</evidence>
<feature type="domain" description="Methyl-accepting transducer" evidence="11">
    <location>
        <begin position="408"/>
        <end position="644"/>
    </location>
</feature>
<dbReference type="Gene3D" id="6.10.340.10">
    <property type="match status" value="1"/>
</dbReference>
<dbReference type="InterPro" id="IPR033479">
    <property type="entry name" value="dCache_1"/>
</dbReference>
<keyword evidence="2" id="KW-1003">Cell membrane</keyword>
<keyword evidence="14" id="KW-1185">Reference proteome</keyword>
<dbReference type="GO" id="GO:0005886">
    <property type="term" value="C:plasma membrane"/>
    <property type="evidence" value="ECO:0007669"/>
    <property type="project" value="UniProtKB-SubCell"/>
</dbReference>
<dbReference type="GO" id="GO:0007165">
    <property type="term" value="P:signal transduction"/>
    <property type="evidence" value="ECO:0007669"/>
    <property type="project" value="UniProtKB-KW"/>
</dbReference>
<evidence type="ECO:0000256" key="8">
    <source>
        <dbReference type="ARBA" id="ARBA00029447"/>
    </source>
</evidence>
<dbReference type="Gene3D" id="1.10.287.950">
    <property type="entry name" value="Methyl-accepting chemotaxis protein"/>
    <property type="match status" value="1"/>
</dbReference>
<keyword evidence="4 10" id="KW-0812">Transmembrane</keyword>
<evidence type="ECO:0000256" key="3">
    <source>
        <dbReference type="ARBA" id="ARBA00022500"/>
    </source>
</evidence>
<comment type="similarity">
    <text evidence="8">Belongs to the methyl-accepting chemotaxis (MCP) protein family.</text>
</comment>
<dbReference type="SMART" id="SM00304">
    <property type="entry name" value="HAMP"/>
    <property type="match status" value="1"/>
</dbReference>
<dbReference type="CDD" id="cd12913">
    <property type="entry name" value="PDC1_MCP_like"/>
    <property type="match status" value="1"/>
</dbReference>
<dbReference type="Pfam" id="PF00015">
    <property type="entry name" value="MCPsignal"/>
    <property type="match status" value="1"/>
</dbReference>
<dbReference type="AlphaFoldDB" id="A0A1M6MP27"/>
<keyword evidence="7 9" id="KW-0807">Transducer</keyword>
<comment type="subcellular location">
    <subcellularLocation>
        <location evidence="1">Cell membrane</location>
        <topology evidence="1">Multi-pass membrane protein</topology>
    </subcellularLocation>
</comment>
<dbReference type="PROSITE" id="PS50885">
    <property type="entry name" value="HAMP"/>
    <property type="match status" value="1"/>
</dbReference>
<dbReference type="Gene3D" id="3.30.450.20">
    <property type="entry name" value="PAS domain"/>
    <property type="match status" value="2"/>
</dbReference>
<keyword evidence="6 10" id="KW-0472">Membrane</keyword>
<proteinExistence type="inferred from homology"/>
<feature type="domain" description="HAMP" evidence="12">
    <location>
        <begin position="335"/>
        <end position="389"/>
    </location>
</feature>
<evidence type="ECO:0000259" key="12">
    <source>
        <dbReference type="PROSITE" id="PS50885"/>
    </source>
</evidence>
<evidence type="ECO:0000256" key="2">
    <source>
        <dbReference type="ARBA" id="ARBA00022475"/>
    </source>
</evidence>
<evidence type="ECO:0000256" key="4">
    <source>
        <dbReference type="ARBA" id="ARBA00022692"/>
    </source>
</evidence>
<dbReference type="CDD" id="cd06225">
    <property type="entry name" value="HAMP"/>
    <property type="match status" value="1"/>
</dbReference>
<evidence type="ECO:0000313" key="14">
    <source>
        <dbReference type="Proteomes" id="UP000184465"/>
    </source>
</evidence>
<dbReference type="STRING" id="1121301.SAMN02745912_01353"/>
<organism evidence="13 14">
    <name type="scientific">Paramaledivibacter caminithermalis (strain DSM 15212 / CIP 107654 / DViRD3)</name>
    <name type="common">Clostridium caminithermale</name>
    <dbReference type="NCBI Taxonomy" id="1121301"/>
    <lineage>
        <taxon>Bacteria</taxon>
        <taxon>Bacillati</taxon>
        <taxon>Bacillota</taxon>
        <taxon>Clostridia</taxon>
        <taxon>Peptostreptococcales</taxon>
        <taxon>Caminicellaceae</taxon>
        <taxon>Paramaledivibacter</taxon>
    </lineage>
</organism>
<name>A0A1M6MP27_PARC5</name>
<reference evidence="13 14" key="1">
    <citation type="submission" date="2016-11" db="EMBL/GenBank/DDBJ databases">
        <authorList>
            <person name="Jaros S."/>
            <person name="Januszkiewicz K."/>
            <person name="Wedrychowicz H."/>
        </authorList>
    </citation>
    <scope>NUCLEOTIDE SEQUENCE [LARGE SCALE GENOMIC DNA]</scope>
    <source>
        <strain evidence="13 14">DSM 15212</strain>
    </source>
</reference>
<evidence type="ECO:0000256" key="7">
    <source>
        <dbReference type="ARBA" id="ARBA00023224"/>
    </source>
</evidence>
<dbReference type="PANTHER" id="PTHR32089:SF112">
    <property type="entry name" value="LYSOZYME-LIKE PROTEIN-RELATED"/>
    <property type="match status" value="1"/>
</dbReference>
<accession>A0A1M6MP27</accession>
<dbReference type="SMART" id="SM00283">
    <property type="entry name" value="MA"/>
    <property type="match status" value="1"/>
</dbReference>
<dbReference type="CDD" id="cd12912">
    <property type="entry name" value="PDC2_MCP_like"/>
    <property type="match status" value="1"/>
</dbReference>
<evidence type="ECO:0000256" key="9">
    <source>
        <dbReference type="PROSITE-ProRule" id="PRU00284"/>
    </source>
</evidence>
<dbReference type="InterPro" id="IPR004089">
    <property type="entry name" value="MCPsignal_dom"/>
</dbReference>
<protein>
    <submittedName>
        <fullName evidence="13">Methyl-accepting chemotaxis sensory transducer with Cache sensor</fullName>
    </submittedName>
</protein>
<evidence type="ECO:0000256" key="5">
    <source>
        <dbReference type="ARBA" id="ARBA00022989"/>
    </source>
</evidence>
<keyword evidence="5 10" id="KW-1133">Transmembrane helix</keyword>
<dbReference type="OrthoDB" id="9762005at2"/>
<evidence type="ECO:0000256" key="1">
    <source>
        <dbReference type="ARBA" id="ARBA00004651"/>
    </source>
</evidence>
<dbReference type="EMBL" id="FRAG01000011">
    <property type="protein sequence ID" value="SHJ85231.1"/>
    <property type="molecule type" value="Genomic_DNA"/>
</dbReference>
<dbReference type="PANTHER" id="PTHR32089">
    <property type="entry name" value="METHYL-ACCEPTING CHEMOTAXIS PROTEIN MCPB"/>
    <property type="match status" value="1"/>
</dbReference>
<dbReference type="Pfam" id="PF02743">
    <property type="entry name" value="dCache_1"/>
    <property type="match status" value="1"/>
</dbReference>
<evidence type="ECO:0000313" key="13">
    <source>
        <dbReference type="EMBL" id="SHJ85231.1"/>
    </source>
</evidence>
<dbReference type="RefSeq" id="WP_073148229.1">
    <property type="nucleotide sequence ID" value="NZ_FRAG01000011.1"/>
</dbReference>
<dbReference type="InterPro" id="IPR003660">
    <property type="entry name" value="HAMP_dom"/>
</dbReference>
<dbReference type="Proteomes" id="UP000184465">
    <property type="component" value="Unassembled WGS sequence"/>
</dbReference>
<feature type="transmembrane region" description="Helical" evidence="10">
    <location>
        <begin position="12"/>
        <end position="30"/>
    </location>
</feature>
<dbReference type="GO" id="GO:0006935">
    <property type="term" value="P:chemotaxis"/>
    <property type="evidence" value="ECO:0007669"/>
    <property type="project" value="UniProtKB-KW"/>
</dbReference>
<evidence type="ECO:0000256" key="10">
    <source>
        <dbReference type="SAM" id="Phobius"/>
    </source>
</evidence>
<feature type="transmembrane region" description="Helical" evidence="10">
    <location>
        <begin position="314"/>
        <end position="333"/>
    </location>
</feature>
<evidence type="ECO:0000259" key="11">
    <source>
        <dbReference type="PROSITE" id="PS50111"/>
    </source>
</evidence>
<dbReference type="SUPFAM" id="SSF58104">
    <property type="entry name" value="Methyl-accepting chemotaxis protein (MCP) signaling domain"/>
    <property type="match status" value="1"/>
</dbReference>
<dbReference type="CDD" id="cd11386">
    <property type="entry name" value="MCP_signal"/>
    <property type="match status" value="1"/>
</dbReference>
<keyword evidence="3" id="KW-0145">Chemotaxis</keyword>
<dbReference type="Pfam" id="PF00672">
    <property type="entry name" value="HAMP"/>
    <property type="match status" value="1"/>
</dbReference>
<gene>
    <name evidence="13" type="ORF">SAMN02745912_01353</name>
</gene>